<dbReference type="InterPro" id="IPR019024">
    <property type="entry name" value="RNase_H2_suB_wHTH"/>
</dbReference>
<evidence type="ECO:0000256" key="2">
    <source>
        <dbReference type="ARBA" id="ARBA00019062"/>
    </source>
</evidence>
<evidence type="ECO:0000256" key="6">
    <source>
        <dbReference type="SAM" id="MobiDB-lite"/>
    </source>
</evidence>
<dbReference type="STRING" id="2082308.A0A2K1R0H1"/>
<evidence type="ECO:0000313" key="9">
    <source>
        <dbReference type="EMBL" id="PNS20798.1"/>
    </source>
</evidence>
<proteinExistence type="predicted"/>
<evidence type="ECO:0000259" key="8">
    <source>
        <dbReference type="Pfam" id="PF17745"/>
    </source>
</evidence>
<dbReference type="CDD" id="cd09270">
    <property type="entry name" value="RNase_H2-B"/>
    <property type="match status" value="1"/>
</dbReference>
<evidence type="ECO:0000256" key="4">
    <source>
        <dbReference type="ARBA" id="ARBA00024778"/>
    </source>
</evidence>
<sequence length="434" mass="47286">MGGRSTRKTKVNIPQDNAPTESEDRSLPPSSTNPPMLFILPKDRSIDSRIVSLPDPATGKSNRFLFDPQNGIYEFKKISAPKKEPSSWLLASKERSASTASKDGNVADGYSIEDPSIFVATEVDPMFFMLPVLLAGSDGESKQLFITLDDHLDAVGRQSEDLRTILSSGAIFTRLQSGVASICDTVEAGDESMYRINTGKLSVVLLAKAQKVVSAGLPPSMDDKLVKEALQAPTTLTAHAELVAELEGMQDVDGGSTKSESQPSSIAPSTLESQETILSSAAVSTAATSFAGDSPATRDDEELKRLMRLRVAFDFILSSYVKRTFHERLRTIIRETSTSIDFTLLDKRLEEIANLKKEAQTLRSLSDNISRKRMVEEDDGIVAARAEKKRKKEEEEAKKKAQSRGIKQLAKADTSGMKKLSSFFAKGAAKKTAT</sequence>
<dbReference type="GO" id="GO:0032299">
    <property type="term" value="C:ribonuclease H2 complex"/>
    <property type="evidence" value="ECO:0007669"/>
    <property type="project" value="InterPro"/>
</dbReference>
<evidence type="ECO:0000259" key="7">
    <source>
        <dbReference type="Pfam" id="PF09468"/>
    </source>
</evidence>
<dbReference type="InParanoid" id="A0A2K1R0H1"/>
<keyword evidence="3" id="KW-0539">Nucleus</keyword>
<name>A0A2K1R0H1_9PEZI</name>
<dbReference type="GO" id="GO:0005654">
    <property type="term" value="C:nucleoplasm"/>
    <property type="evidence" value="ECO:0007669"/>
    <property type="project" value="TreeGrafter"/>
</dbReference>
<evidence type="ECO:0000256" key="1">
    <source>
        <dbReference type="ARBA" id="ARBA00004123"/>
    </source>
</evidence>
<evidence type="ECO:0000313" key="10">
    <source>
        <dbReference type="Proteomes" id="UP000243797"/>
    </source>
</evidence>
<dbReference type="EMBL" id="NKHZ01000017">
    <property type="protein sequence ID" value="PNS20798.1"/>
    <property type="molecule type" value="Genomic_DNA"/>
</dbReference>
<feature type="region of interest" description="Disordered" evidence="6">
    <location>
        <begin position="382"/>
        <end position="416"/>
    </location>
</feature>
<organism evidence="9 10">
    <name type="scientific">Sphaceloma murrayae</name>
    <dbReference type="NCBI Taxonomy" id="2082308"/>
    <lineage>
        <taxon>Eukaryota</taxon>
        <taxon>Fungi</taxon>
        <taxon>Dikarya</taxon>
        <taxon>Ascomycota</taxon>
        <taxon>Pezizomycotina</taxon>
        <taxon>Dothideomycetes</taxon>
        <taxon>Dothideomycetidae</taxon>
        <taxon>Myriangiales</taxon>
        <taxon>Elsinoaceae</taxon>
        <taxon>Sphaceloma</taxon>
    </lineage>
</organism>
<feature type="domain" description="Ribonuclease H2 subunit B wHTH" evidence="7">
    <location>
        <begin position="127"/>
        <end position="330"/>
    </location>
</feature>
<feature type="region of interest" description="Disordered" evidence="6">
    <location>
        <begin position="1"/>
        <end position="37"/>
    </location>
</feature>
<dbReference type="PANTHER" id="PTHR13383">
    <property type="entry name" value="RIBONUCLEASE H2 SUBUNIT B"/>
    <property type="match status" value="1"/>
</dbReference>
<dbReference type="GO" id="GO:0006401">
    <property type="term" value="P:RNA catabolic process"/>
    <property type="evidence" value="ECO:0007669"/>
    <property type="project" value="TreeGrafter"/>
</dbReference>
<dbReference type="Pfam" id="PF17745">
    <property type="entry name" value="Ydr279_N"/>
    <property type="match status" value="1"/>
</dbReference>
<protein>
    <recommendedName>
        <fullName evidence="2">Ribonuclease H2 subunit B</fullName>
    </recommendedName>
    <alternativeName>
        <fullName evidence="5">Ribonuclease HI subunit B</fullName>
    </alternativeName>
</protein>
<keyword evidence="10" id="KW-1185">Reference proteome</keyword>
<dbReference type="Gene3D" id="1.10.20.120">
    <property type="match status" value="1"/>
</dbReference>
<feature type="compositionally biased region" description="Basic residues" evidence="6">
    <location>
        <begin position="1"/>
        <end position="10"/>
    </location>
</feature>
<comment type="subcellular location">
    <subcellularLocation>
        <location evidence="1">Nucleus</location>
    </subcellularLocation>
</comment>
<reference evidence="9 10" key="1">
    <citation type="submission" date="2017-06" db="EMBL/GenBank/DDBJ databases">
        <title>Draft genome sequence of a variant of Elsinoe murrayae.</title>
        <authorList>
            <person name="Cheng Q."/>
        </authorList>
    </citation>
    <scope>NUCLEOTIDE SEQUENCE [LARGE SCALE GENOMIC DNA]</scope>
    <source>
        <strain evidence="9 10">CQ-2017a</strain>
    </source>
</reference>
<dbReference type="Pfam" id="PF09468">
    <property type="entry name" value="RNase_H2-Ydr279"/>
    <property type="match status" value="1"/>
</dbReference>
<feature type="region of interest" description="Disordered" evidence="6">
    <location>
        <begin position="251"/>
        <end position="271"/>
    </location>
</feature>
<comment type="function">
    <text evidence="4">Non catalytic subunit of RNase H2, an endonuclease that specifically degrades the RNA of RNA:DNA hybrids. Participates in DNA replication, possibly by mediating the removal of lagging-strand Okazaki fragment RNA primers during DNA replication. Mediates the excision of single ribonucleotides from DNA:RNA duplexes.</text>
</comment>
<dbReference type="Proteomes" id="UP000243797">
    <property type="component" value="Unassembled WGS sequence"/>
</dbReference>
<dbReference type="InterPro" id="IPR041195">
    <property type="entry name" value="Rnh202_N"/>
</dbReference>
<dbReference type="OrthoDB" id="29098at2759"/>
<feature type="compositionally biased region" description="Polar residues" evidence="6">
    <location>
        <begin position="256"/>
        <end position="271"/>
    </location>
</feature>
<dbReference type="PANTHER" id="PTHR13383:SF11">
    <property type="entry name" value="RIBONUCLEASE H2 SUBUNIT B"/>
    <property type="match status" value="1"/>
</dbReference>
<gene>
    <name evidence="9" type="ORF">CAC42_2729</name>
</gene>
<comment type="caution">
    <text evidence="9">The sequence shown here is derived from an EMBL/GenBank/DDBJ whole genome shotgun (WGS) entry which is preliminary data.</text>
</comment>
<evidence type="ECO:0000256" key="3">
    <source>
        <dbReference type="ARBA" id="ARBA00023242"/>
    </source>
</evidence>
<dbReference type="InterPro" id="IPR040456">
    <property type="entry name" value="RNase_H2_suB"/>
</dbReference>
<accession>A0A2K1R0H1</accession>
<dbReference type="AlphaFoldDB" id="A0A2K1R0H1"/>
<evidence type="ECO:0000256" key="5">
    <source>
        <dbReference type="ARBA" id="ARBA00033464"/>
    </source>
</evidence>
<feature type="domain" description="Rnh202 triple barrel" evidence="8">
    <location>
        <begin position="39"/>
        <end position="124"/>
    </location>
</feature>